<evidence type="ECO:0000313" key="1">
    <source>
        <dbReference type="EMBL" id="GAA2990676.1"/>
    </source>
</evidence>
<reference evidence="1 2" key="1">
    <citation type="journal article" date="2019" name="Int. J. Syst. Evol. Microbiol.">
        <title>The Global Catalogue of Microorganisms (GCM) 10K type strain sequencing project: providing services to taxonomists for standard genome sequencing and annotation.</title>
        <authorList>
            <consortium name="The Broad Institute Genomics Platform"/>
            <consortium name="The Broad Institute Genome Sequencing Center for Infectious Disease"/>
            <person name="Wu L."/>
            <person name="Ma J."/>
        </authorList>
    </citation>
    <scope>NUCLEOTIDE SEQUENCE [LARGE SCALE GENOMIC DNA]</scope>
    <source>
        <strain evidence="1 2">JCM 3106</strain>
    </source>
</reference>
<name>A0ABN3XRM2_9ACTN</name>
<gene>
    <name evidence="1" type="ORF">GCM10017559_08410</name>
</gene>
<dbReference type="RefSeq" id="WP_344888501.1">
    <property type="nucleotide sequence ID" value="NZ_BAAAWD010000004.1"/>
</dbReference>
<dbReference type="Proteomes" id="UP001499930">
    <property type="component" value="Unassembled WGS sequence"/>
</dbReference>
<protein>
    <submittedName>
        <fullName evidence="1">Uncharacterized protein</fullName>
    </submittedName>
</protein>
<organism evidence="1 2">
    <name type="scientific">Streptosporangium longisporum</name>
    <dbReference type="NCBI Taxonomy" id="46187"/>
    <lineage>
        <taxon>Bacteria</taxon>
        <taxon>Bacillati</taxon>
        <taxon>Actinomycetota</taxon>
        <taxon>Actinomycetes</taxon>
        <taxon>Streptosporangiales</taxon>
        <taxon>Streptosporangiaceae</taxon>
        <taxon>Streptosporangium</taxon>
    </lineage>
</organism>
<comment type="caution">
    <text evidence="1">The sequence shown here is derived from an EMBL/GenBank/DDBJ whole genome shotgun (WGS) entry which is preliminary data.</text>
</comment>
<keyword evidence="2" id="KW-1185">Reference proteome</keyword>
<dbReference type="EMBL" id="BAAAWD010000004">
    <property type="protein sequence ID" value="GAA2990676.1"/>
    <property type="molecule type" value="Genomic_DNA"/>
</dbReference>
<accession>A0ABN3XRM2</accession>
<proteinExistence type="predicted"/>
<sequence>MQWPIPPFPTRVVAGTQVNLASSGSANTKGSYLTLLSGLSAPVGWINLGLFSSNLSAGDRAMIMDLAIGGAGSETIVAADIVCGSRLNASICFPLHVPAGATLRARIATTATSQVIPTAATGFMAEPESGISTPGRITSYGTVPASSSGTAVTPSGTANVKGSYVQLTASTARPIHALMVMVQGSTNTHLAASYAVDIAVGGSGSETVIIPDHSVAADTNEYLQPMSPDFYPLSLSIPAGVRLAARCAVTTGSVTTPVEVAVYGFTY</sequence>
<evidence type="ECO:0000313" key="2">
    <source>
        <dbReference type="Proteomes" id="UP001499930"/>
    </source>
</evidence>